<dbReference type="Pfam" id="PF01915">
    <property type="entry name" value="Glyco_hydro_3_C"/>
    <property type="match status" value="1"/>
</dbReference>
<dbReference type="SUPFAM" id="SSF51445">
    <property type="entry name" value="(Trans)glycosidases"/>
    <property type="match status" value="1"/>
</dbReference>
<name>A0ABV2LWN6_9FLAO</name>
<evidence type="ECO:0000256" key="4">
    <source>
        <dbReference type="ARBA" id="ARBA00022801"/>
    </source>
</evidence>
<keyword evidence="5 6" id="KW-0326">Glycosidase</keyword>
<dbReference type="InterPro" id="IPR001764">
    <property type="entry name" value="Glyco_hydro_3_N"/>
</dbReference>
<evidence type="ECO:0000259" key="9">
    <source>
        <dbReference type="Pfam" id="PF00933"/>
    </source>
</evidence>
<evidence type="ECO:0000256" key="7">
    <source>
        <dbReference type="SAM" id="SignalP"/>
    </source>
</evidence>
<feature type="chain" id="PRO_5046750165" description="beta-N-acetylhexosaminidase" evidence="7">
    <location>
        <begin position="20"/>
        <end position="960"/>
    </location>
</feature>
<proteinExistence type="inferred from homology"/>
<comment type="catalytic activity">
    <reaction evidence="1">
        <text>Hydrolysis of terminal non-reducing N-acetyl-D-hexosamine residues in N-acetyl-beta-D-hexosaminides.</text>
        <dbReference type="EC" id="3.2.1.52"/>
    </reaction>
</comment>
<protein>
    <recommendedName>
        <fullName evidence="3">beta-N-acetylhexosaminidase</fullName>
        <ecNumber evidence="3">3.2.1.52</ecNumber>
    </recommendedName>
</protein>
<dbReference type="PANTHER" id="PTHR30480:SF13">
    <property type="entry name" value="BETA-HEXOSAMINIDASE"/>
    <property type="match status" value="1"/>
</dbReference>
<dbReference type="PANTHER" id="PTHR30480">
    <property type="entry name" value="BETA-HEXOSAMINIDASE-RELATED"/>
    <property type="match status" value="1"/>
</dbReference>
<evidence type="ECO:0000259" key="10">
    <source>
        <dbReference type="Pfam" id="PF01915"/>
    </source>
</evidence>
<evidence type="ECO:0000259" key="8">
    <source>
        <dbReference type="Pfam" id="PF00144"/>
    </source>
</evidence>
<evidence type="ECO:0000313" key="12">
    <source>
        <dbReference type="Proteomes" id="UP001549146"/>
    </source>
</evidence>
<dbReference type="Pfam" id="PF00144">
    <property type="entry name" value="Beta-lactamase"/>
    <property type="match status" value="1"/>
</dbReference>
<feature type="domain" description="Beta-lactamase-related" evidence="8">
    <location>
        <begin position="588"/>
        <end position="934"/>
    </location>
</feature>
<feature type="domain" description="Glycoside hydrolase family 3 N-terminal" evidence="9">
    <location>
        <begin position="43"/>
        <end position="358"/>
    </location>
</feature>
<keyword evidence="4 6" id="KW-0378">Hydrolase</keyword>
<feature type="domain" description="Glycoside hydrolase family 3 C-terminal" evidence="10">
    <location>
        <begin position="398"/>
        <end position="551"/>
    </location>
</feature>
<dbReference type="Pfam" id="PF00933">
    <property type="entry name" value="Glyco_hydro_3"/>
    <property type="match status" value="1"/>
</dbReference>
<dbReference type="InterPro" id="IPR036962">
    <property type="entry name" value="Glyco_hydro_3_N_sf"/>
</dbReference>
<dbReference type="InterPro" id="IPR036881">
    <property type="entry name" value="Glyco_hydro_3_C_sf"/>
</dbReference>
<evidence type="ECO:0000256" key="3">
    <source>
        <dbReference type="ARBA" id="ARBA00012663"/>
    </source>
</evidence>
<reference evidence="11 12" key="1">
    <citation type="submission" date="2024-06" db="EMBL/GenBank/DDBJ databases">
        <title>Genomic Encyclopedia of Type Strains, Phase IV (KMG-IV): sequencing the most valuable type-strain genomes for metagenomic binning, comparative biology and taxonomic classification.</title>
        <authorList>
            <person name="Goeker M."/>
        </authorList>
    </citation>
    <scope>NUCLEOTIDE SEQUENCE [LARGE SCALE GENOMIC DNA]</scope>
    <source>
        <strain evidence="11 12">DSM 29388</strain>
    </source>
</reference>
<dbReference type="InterPro" id="IPR012338">
    <property type="entry name" value="Beta-lactam/transpept-like"/>
</dbReference>
<dbReference type="Gene3D" id="3.40.50.1700">
    <property type="entry name" value="Glycoside hydrolase family 3 C-terminal domain"/>
    <property type="match status" value="1"/>
</dbReference>
<sequence>MKKIWFAAILAVQSIYLYAQNSPFFIDSLQQKKWVEDKYNAMTLEEKVGQLFIVAAYSNRDAAHETQIENLVKNEAIGGLIFMQDIAVKQAELTNRYNKVAKIPLFIGMDAEWGLAMRLKEVNRFPWAMTVGAVQDNSLVQQMGNNIGEQSARMGVHFNFAPTVDVNTNPKNPIIGNRSFGSDVGNVAQKGISYMLGMKERGVLASAKHFPGHGDTSQDSHKVLPMIAHDLQRLKSVELAPFQKLIDAGVASIMVSHLNVPALDNSGLPATLSKKIITDLLKNEMNFKGLVITDALNMDGVAKQYSPGTVDLMAFEAGNDILLFSQDVKTAKQKIIDKINSGEISEARLAESVKKILEAKYFVGLNNSKPIDTKNLLADLNKVSFSETTYQLYESAATLVKNEGDVLPIKNLNDIKIAYVSLEEAEYNDFDKSLDFHVPVDLVKIKSAAEISKLKNYDQVIIGFHKSNETAYKSYKISENSKAILKAVSAQNSTTLVVFGSPYALMDLDLNQTKAVLVMYQNLKTTQDIAAGLIFGAAAIKGKLPVDVNDQWRFGNGISIPSLNRLGFADPESVGLSSEILKKMDVLAQEAIDKGATPGMQIVATRKGKVIYDKTFGYESIQRKKKVEPTDLYDVASVTKVTATLPLLMQEVSDGKLSLNQTLGTIIPKANGTNKANITLKELLAHQAGLPPWIGFYKESVNVQNARLYLDYYSRKQDEEHPIKVTDNIYIIGSIRDTIMTDILYAPLASKKMEYSDLGYYLYQDYLETKYKKPLDSLVNEKLYKPMGMRFTTYNPLDRFTREQIIPTENDKIYRNQLIHGYVHDQGAAMMGGVAGHAGLFSTARDMSKLMQMYLNGGTYGGVQYIKPEVIQEFINTQFSGNKRGAGFDKMGGNTNCKCPSEQSYGHYGFTGTMVWADPKEEIVYVFLSNRINPSVNNNALANGKYRENIRQVLYDAIVK</sequence>
<dbReference type="InterPro" id="IPR001466">
    <property type="entry name" value="Beta-lactam-related"/>
</dbReference>
<organism evidence="11 12">
    <name type="scientific">Moheibacter stercoris</name>
    <dbReference type="NCBI Taxonomy" id="1628251"/>
    <lineage>
        <taxon>Bacteria</taxon>
        <taxon>Pseudomonadati</taxon>
        <taxon>Bacteroidota</taxon>
        <taxon>Flavobacteriia</taxon>
        <taxon>Flavobacteriales</taxon>
        <taxon>Weeksellaceae</taxon>
        <taxon>Moheibacter</taxon>
    </lineage>
</organism>
<dbReference type="InterPro" id="IPR002772">
    <property type="entry name" value="Glyco_hydro_3_C"/>
</dbReference>
<dbReference type="Proteomes" id="UP001549146">
    <property type="component" value="Unassembled WGS sequence"/>
</dbReference>
<dbReference type="SUPFAM" id="SSF56601">
    <property type="entry name" value="beta-lactamase/transpeptidase-like"/>
    <property type="match status" value="1"/>
</dbReference>
<comment type="caution">
    <text evidence="11">The sequence shown here is derived from an EMBL/GenBank/DDBJ whole genome shotgun (WGS) entry which is preliminary data.</text>
</comment>
<dbReference type="InterPro" id="IPR019800">
    <property type="entry name" value="Glyco_hydro_3_AS"/>
</dbReference>
<evidence type="ECO:0000256" key="6">
    <source>
        <dbReference type="RuleBase" id="RU361161"/>
    </source>
</evidence>
<gene>
    <name evidence="11" type="ORF">ABID46_002562</name>
</gene>
<dbReference type="Gene3D" id="3.20.20.300">
    <property type="entry name" value="Glycoside hydrolase, family 3, N-terminal domain"/>
    <property type="match status" value="1"/>
</dbReference>
<evidence type="ECO:0000256" key="5">
    <source>
        <dbReference type="ARBA" id="ARBA00023295"/>
    </source>
</evidence>
<dbReference type="PRINTS" id="PR00133">
    <property type="entry name" value="GLHYDRLASE3"/>
</dbReference>
<evidence type="ECO:0000256" key="1">
    <source>
        <dbReference type="ARBA" id="ARBA00001231"/>
    </source>
</evidence>
<keyword evidence="7" id="KW-0732">Signal</keyword>
<evidence type="ECO:0000313" key="11">
    <source>
        <dbReference type="EMBL" id="MET3732970.1"/>
    </source>
</evidence>
<dbReference type="InterPro" id="IPR050226">
    <property type="entry name" value="NagZ_Beta-hexosaminidase"/>
</dbReference>
<dbReference type="PROSITE" id="PS00775">
    <property type="entry name" value="GLYCOSYL_HYDROL_F3"/>
    <property type="match status" value="1"/>
</dbReference>
<comment type="similarity">
    <text evidence="2 6">Belongs to the glycosyl hydrolase 3 family.</text>
</comment>
<keyword evidence="12" id="KW-1185">Reference proteome</keyword>
<dbReference type="Gene3D" id="3.40.710.10">
    <property type="entry name" value="DD-peptidase/beta-lactamase superfamily"/>
    <property type="match status" value="1"/>
</dbReference>
<accession>A0ABV2LWN6</accession>
<evidence type="ECO:0000256" key="2">
    <source>
        <dbReference type="ARBA" id="ARBA00005336"/>
    </source>
</evidence>
<dbReference type="RefSeq" id="WP_354510693.1">
    <property type="nucleotide sequence ID" value="NZ_JBEPMO010000025.1"/>
</dbReference>
<dbReference type="InterPro" id="IPR017853">
    <property type="entry name" value="GH"/>
</dbReference>
<dbReference type="EMBL" id="JBEPMO010000025">
    <property type="protein sequence ID" value="MET3732970.1"/>
    <property type="molecule type" value="Genomic_DNA"/>
</dbReference>
<feature type="signal peptide" evidence="7">
    <location>
        <begin position="1"/>
        <end position="19"/>
    </location>
</feature>
<dbReference type="EC" id="3.2.1.52" evidence="3"/>
<dbReference type="SUPFAM" id="SSF52279">
    <property type="entry name" value="Beta-D-glucan exohydrolase, C-terminal domain"/>
    <property type="match status" value="1"/>
</dbReference>